<name>A0A0F9RQJ3_9ZZZZ</name>
<dbReference type="InterPro" id="IPR024455">
    <property type="entry name" value="Phage_capsid"/>
</dbReference>
<evidence type="ECO:0000256" key="2">
    <source>
        <dbReference type="ARBA" id="ARBA00022844"/>
    </source>
</evidence>
<comment type="caution">
    <text evidence="4">The sequence shown here is derived from an EMBL/GenBank/DDBJ whole genome shotgun (WGS) entry which is preliminary data.</text>
</comment>
<evidence type="ECO:0000259" key="3">
    <source>
        <dbReference type="Pfam" id="PF05065"/>
    </source>
</evidence>
<keyword evidence="2" id="KW-0946">Virion</keyword>
<dbReference type="EMBL" id="LAZR01001033">
    <property type="protein sequence ID" value="KKN52117.1"/>
    <property type="molecule type" value="Genomic_DNA"/>
</dbReference>
<dbReference type="GO" id="GO:0044423">
    <property type="term" value="C:virion component"/>
    <property type="evidence" value="ECO:0007669"/>
    <property type="project" value="UniProtKB-KW"/>
</dbReference>
<dbReference type="NCBIfam" id="TIGR01554">
    <property type="entry name" value="major_cap_HK97"/>
    <property type="match status" value="1"/>
</dbReference>
<dbReference type="Pfam" id="PF05065">
    <property type="entry name" value="Phage_capsid"/>
    <property type="match status" value="1"/>
</dbReference>
<dbReference type="AlphaFoldDB" id="A0A0F9RQJ3"/>
<gene>
    <name evidence="4" type="ORF">LCGC14_0615910</name>
</gene>
<dbReference type="InterPro" id="IPR054612">
    <property type="entry name" value="Phage_capsid-like_C"/>
</dbReference>
<accession>A0A0F9RQJ3</accession>
<evidence type="ECO:0000256" key="1">
    <source>
        <dbReference type="ARBA" id="ARBA00004328"/>
    </source>
</evidence>
<evidence type="ECO:0000313" key="4">
    <source>
        <dbReference type="EMBL" id="KKN52117.1"/>
    </source>
</evidence>
<protein>
    <recommendedName>
        <fullName evidence="3">Phage capsid-like C-terminal domain-containing protein</fullName>
    </recommendedName>
</protein>
<sequence length="416" mass="45299">MEPHEIGAAFEELKKEVASSRMDPEKVERLNVVLDGWETKSAEVTAANSEITKQSLELKSLTEELEKKGVENGEINKRVDELEATFARNKNAGLPPEAFSTTEEYKAMTDWCREGTEGISMEQKALLRTDSAVDGGVLTTSEMDPVITKKITEIDPFRSVARVRTISNKSMEMSIRSTIPTATYEGETGSAAESASTYENVTVTPYRQTFQTPITKDMLMDSVFNMEAEITLDSSEAFGFGEGNGFIVGNGVKQPVGIVQDATLQADALAGDTSALVSVSDMIKLTGELKTGYNPVYVLNRRVLASLRGKREDAITAGDEQGAFLWQPGMNGATPNTINGFPYIIANSMPDEAANAYAVAFGDFARGYTIIDRTGFSIIRDEFTRAGDGIVIFTMARWNTGIIVLHEAIKLLKCAA</sequence>
<reference evidence="4" key="1">
    <citation type="journal article" date="2015" name="Nature">
        <title>Complex archaea that bridge the gap between prokaryotes and eukaryotes.</title>
        <authorList>
            <person name="Spang A."/>
            <person name="Saw J.H."/>
            <person name="Jorgensen S.L."/>
            <person name="Zaremba-Niedzwiedzka K."/>
            <person name="Martijn J."/>
            <person name="Lind A.E."/>
            <person name="van Eijk R."/>
            <person name="Schleper C."/>
            <person name="Guy L."/>
            <person name="Ettema T.J."/>
        </authorList>
    </citation>
    <scope>NUCLEOTIDE SEQUENCE</scope>
</reference>
<feature type="domain" description="Phage capsid-like C-terminal" evidence="3">
    <location>
        <begin position="135"/>
        <end position="414"/>
    </location>
</feature>
<dbReference type="SUPFAM" id="SSF56563">
    <property type="entry name" value="Major capsid protein gp5"/>
    <property type="match status" value="1"/>
</dbReference>
<proteinExistence type="predicted"/>
<organism evidence="4">
    <name type="scientific">marine sediment metagenome</name>
    <dbReference type="NCBI Taxonomy" id="412755"/>
    <lineage>
        <taxon>unclassified sequences</taxon>
        <taxon>metagenomes</taxon>
        <taxon>ecological metagenomes</taxon>
    </lineage>
</organism>
<comment type="subcellular location">
    <subcellularLocation>
        <location evidence="1">Virion</location>
    </subcellularLocation>
</comment>